<dbReference type="GO" id="GO:0016853">
    <property type="term" value="F:isomerase activity"/>
    <property type="evidence" value="ECO:0007669"/>
    <property type="project" value="InterPro"/>
</dbReference>
<protein>
    <submittedName>
        <fullName evidence="1">Aldose 1-epimerase family protein</fullName>
    </submittedName>
</protein>
<dbReference type="PANTHER" id="PTHR11122:SF13">
    <property type="entry name" value="GLUCOSE-6-PHOSPHATE 1-EPIMERASE"/>
    <property type="match status" value="1"/>
</dbReference>
<accession>A0A5D6W9E7</accession>
<dbReference type="SUPFAM" id="SSF74650">
    <property type="entry name" value="Galactose mutarotase-like"/>
    <property type="match status" value="1"/>
</dbReference>
<evidence type="ECO:0000313" key="1">
    <source>
        <dbReference type="EMBL" id="TYZ23338.1"/>
    </source>
</evidence>
<keyword evidence="2" id="KW-1185">Reference proteome</keyword>
<dbReference type="GO" id="GO:0005975">
    <property type="term" value="P:carbohydrate metabolic process"/>
    <property type="evidence" value="ECO:0007669"/>
    <property type="project" value="InterPro"/>
</dbReference>
<dbReference type="InterPro" id="IPR037481">
    <property type="entry name" value="LacX"/>
</dbReference>
<dbReference type="CDD" id="cd09024">
    <property type="entry name" value="Aldose_epim_lacX"/>
    <property type="match status" value="1"/>
</dbReference>
<dbReference type="PANTHER" id="PTHR11122">
    <property type="entry name" value="APOSPORY-ASSOCIATED PROTEIN C-RELATED"/>
    <property type="match status" value="1"/>
</dbReference>
<dbReference type="Gene3D" id="2.70.98.10">
    <property type="match status" value="1"/>
</dbReference>
<dbReference type="InterPro" id="IPR014718">
    <property type="entry name" value="GH-type_carb-bd"/>
</dbReference>
<gene>
    <name evidence="1" type="ORF">FZ040_05505</name>
</gene>
<comment type="caution">
    <text evidence="1">The sequence shown here is derived from an EMBL/GenBank/DDBJ whole genome shotgun (WGS) entry which is preliminary data.</text>
</comment>
<dbReference type="GO" id="GO:0030246">
    <property type="term" value="F:carbohydrate binding"/>
    <property type="evidence" value="ECO:0007669"/>
    <property type="project" value="InterPro"/>
</dbReference>
<dbReference type="Proteomes" id="UP000323646">
    <property type="component" value="Unassembled WGS sequence"/>
</dbReference>
<sequence>MLYTLENKKLCVLVRSQGAELRSIKEREDETEYLWDGNPEWWKYSSPVLFPIVGKLLDGKYTVDGQEYKLPGHGLGRISEFELVSREETRIEFALKWTEDTLKVYPWKFQLNIAYELDDNQIKVIWKIQNLDDKHMVYSIGSHGAFRCPIVAGESFDDCYLEFNASEDMKNLPIDSKGQIQHEYGDQAVKGTKLPLNYEMFKHDALVYDAQKSDTVSICSTKSDKKVTVQAKGFPYWGYWTPDKGGAPFLCIEPWHGHADYVDFQGDFKDREGSETLAPGEENKISYTITIG</sequence>
<dbReference type="AlphaFoldDB" id="A0A5D6W9E7"/>
<name>A0A5D6W9E7_9FIRM</name>
<reference evidence="1 2" key="1">
    <citation type="submission" date="2019-08" db="EMBL/GenBank/DDBJ databases">
        <title>Selenomonas sp. mPRGC5 and Selenomonas sp. mPRGC8 isolated from ruminal fluid of dairy goat (Capra hircus).</title>
        <authorList>
            <person name="Poothong S."/>
            <person name="Nuengjamnong C."/>
            <person name="Tanasupawat S."/>
        </authorList>
    </citation>
    <scope>NUCLEOTIDE SEQUENCE [LARGE SCALE GENOMIC DNA]</scope>
    <source>
        <strain evidence="2">mPRGC5</strain>
    </source>
</reference>
<dbReference type="RefSeq" id="WP_149171093.1">
    <property type="nucleotide sequence ID" value="NZ_VTOY01000003.1"/>
</dbReference>
<dbReference type="EMBL" id="VTOY01000003">
    <property type="protein sequence ID" value="TYZ23338.1"/>
    <property type="molecule type" value="Genomic_DNA"/>
</dbReference>
<dbReference type="InterPro" id="IPR008183">
    <property type="entry name" value="Aldose_1/G6P_1-epimerase"/>
</dbReference>
<proteinExistence type="predicted"/>
<dbReference type="Pfam" id="PF01263">
    <property type="entry name" value="Aldose_epim"/>
    <property type="match status" value="1"/>
</dbReference>
<dbReference type="InterPro" id="IPR011013">
    <property type="entry name" value="Gal_mutarotase_sf_dom"/>
</dbReference>
<evidence type="ECO:0000313" key="2">
    <source>
        <dbReference type="Proteomes" id="UP000323646"/>
    </source>
</evidence>
<organism evidence="1 2">
    <name type="scientific">Selenomonas ruminis</name>
    <dbReference type="NCBI Taxonomy" id="2593411"/>
    <lineage>
        <taxon>Bacteria</taxon>
        <taxon>Bacillati</taxon>
        <taxon>Bacillota</taxon>
        <taxon>Negativicutes</taxon>
        <taxon>Selenomonadales</taxon>
        <taxon>Selenomonadaceae</taxon>
        <taxon>Selenomonas</taxon>
    </lineage>
</organism>
<dbReference type="OrthoDB" id="9795355at2"/>